<gene>
    <name evidence="2" type="ORF">AMYX_26560</name>
</gene>
<sequence>MRRNAPRETPRPDLARLGVKFADPAAKFAESLQGVGGTCLRVPDLAVAGRAVAELPVRQAAKKVVSLVPEVEPGNLDLAAVKAPRELEGLDLTVLRGELAVAENGAVWVDAQLLPHRAIFVIAEHLVLVVDAAGVVNDLHEAYARLAGRPAAYGLFISGPSKTADIEQALVIGAQGARSCTVLLVG</sequence>
<evidence type="ECO:0000259" key="1">
    <source>
        <dbReference type="Pfam" id="PF02589"/>
    </source>
</evidence>
<proteinExistence type="predicted"/>
<comment type="caution">
    <text evidence="2">The sequence shown here is derived from an EMBL/GenBank/DDBJ whole genome shotgun (WGS) entry which is preliminary data.</text>
</comment>
<dbReference type="SUPFAM" id="SSF100950">
    <property type="entry name" value="NagB/RpiA/CoA transferase-like"/>
    <property type="match status" value="1"/>
</dbReference>
<name>A0A7I9VNC5_9BACT</name>
<dbReference type="InterPro" id="IPR003741">
    <property type="entry name" value="LUD_dom"/>
</dbReference>
<dbReference type="PANTHER" id="PTHR43682">
    <property type="entry name" value="LACTATE UTILIZATION PROTEIN C"/>
    <property type="match status" value="1"/>
</dbReference>
<accession>A0A7I9VNC5</accession>
<dbReference type="Proteomes" id="UP000503640">
    <property type="component" value="Unassembled WGS sequence"/>
</dbReference>
<organism evidence="2 3">
    <name type="scientific">Anaeromyxobacter diazotrophicus</name>
    <dbReference type="NCBI Taxonomy" id="2590199"/>
    <lineage>
        <taxon>Bacteria</taxon>
        <taxon>Pseudomonadati</taxon>
        <taxon>Myxococcota</taxon>
        <taxon>Myxococcia</taxon>
        <taxon>Myxococcales</taxon>
        <taxon>Cystobacterineae</taxon>
        <taxon>Anaeromyxobacteraceae</taxon>
        <taxon>Anaeromyxobacter</taxon>
    </lineage>
</organism>
<dbReference type="EMBL" id="BJTG01000006">
    <property type="protein sequence ID" value="GEJ57915.1"/>
    <property type="molecule type" value="Genomic_DNA"/>
</dbReference>
<dbReference type="Pfam" id="PF02589">
    <property type="entry name" value="LUD_dom"/>
    <property type="match status" value="1"/>
</dbReference>
<evidence type="ECO:0000313" key="2">
    <source>
        <dbReference type="EMBL" id="GEJ57915.1"/>
    </source>
</evidence>
<reference evidence="3" key="1">
    <citation type="journal article" date="2020" name="Appl. Environ. Microbiol.">
        <title>Diazotrophic Anaeromyxobacter Isolates from Soils.</title>
        <authorList>
            <person name="Masuda Y."/>
            <person name="Yamanaka H."/>
            <person name="Xu Z.X."/>
            <person name="Shiratori Y."/>
            <person name="Aono T."/>
            <person name="Amachi S."/>
            <person name="Senoo K."/>
            <person name="Itoh H."/>
        </authorList>
    </citation>
    <scope>NUCLEOTIDE SEQUENCE [LARGE SCALE GENOMIC DNA]</scope>
    <source>
        <strain evidence="3">R267</strain>
    </source>
</reference>
<dbReference type="AlphaFoldDB" id="A0A7I9VNC5"/>
<evidence type="ECO:0000313" key="3">
    <source>
        <dbReference type="Proteomes" id="UP000503640"/>
    </source>
</evidence>
<dbReference type="Gene3D" id="3.40.50.10420">
    <property type="entry name" value="NagB/RpiA/CoA transferase-like"/>
    <property type="match status" value="1"/>
</dbReference>
<dbReference type="InterPro" id="IPR024185">
    <property type="entry name" value="FTHF_cligase-like_sf"/>
</dbReference>
<dbReference type="PANTHER" id="PTHR43682:SF1">
    <property type="entry name" value="LACTATE UTILIZATION PROTEIN C"/>
    <property type="match status" value="1"/>
</dbReference>
<keyword evidence="3" id="KW-1185">Reference proteome</keyword>
<feature type="domain" description="LUD" evidence="1">
    <location>
        <begin position="86"/>
        <end position="185"/>
    </location>
</feature>
<dbReference type="InterPro" id="IPR037171">
    <property type="entry name" value="NagB/RpiA_transferase-like"/>
</dbReference>
<protein>
    <recommendedName>
        <fullName evidence="1">LUD domain-containing protein</fullName>
    </recommendedName>
</protein>